<evidence type="ECO:0000256" key="1">
    <source>
        <dbReference type="ARBA" id="ARBA00001933"/>
    </source>
</evidence>
<dbReference type="EC" id="2.9.1.1" evidence="8"/>
<dbReference type="NCBIfam" id="TIGR00474">
    <property type="entry name" value="selA"/>
    <property type="match status" value="1"/>
</dbReference>
<keyword evidence="11" id="KW-1185">Reference proteome</keyword>
<evidence type="ECO:0000256" key="5">
    <source>
        <dbReference type="ARBA" id="ARBA00022917"/>
    </source>
</evidence>
<evidence type="ECO:0000256" key="9">
    <source>
        <dbReference type="PIRSR" id="PIRSR618319-50"/>
    </source>
</evidence>
<evidence type="ECO:0000256" key="2">
    <source>
        <dbReference type="ARBA" id="ARBA00022490"/>
    </source>
</evidence>
<keyword evidence="6 8" id="KW-0711">Selenium</keyword>
<keyword evidence="4 8" id="KW-0663">Pyridoxal phosphate</keyword>
<dbReference type="HAMAP" id="MF_00423">
    <property type="entry name" value="SelA"/>
    <property type="match status" value="1"/>
</dbReference>
<protein>
    <recommendedName>
        <fullName evidence="8">L-seryl-tRNA(Sec) selenium transferase</fullName>
        <ecNumber evidence="8">2.9.1.1</ecNumber>
    </recommendedName>
    <alternativeName>
        <fullName evidence="8">Selenocysteine synthase</fullName>
        <shortName evidence="8">Sec synthase</shortName>
    </alternativeName>
    <alternativeName>
        <fullName evidence="8">Selenocysteinyl-tRNA(Sec) synthase</fullName>
    </alternativeName>
</protein>
<proteinExistence type="inferred from homology"/>
<dbReference type="Proteomes" id="UP000430670">
    <property type="component" value="Unassembled WGS sequence"/>
</dbReference>
<comment type="function">
    <text evidence="8">Converts seryl-tRNA(Sec) to selenocysteinyl-tRNA(Sec) required for selenoprotein biosynthesis.</text>
</comment>
<dbReference type="PANTHER" id="PTHR32328:SF0">
    <property type="entry name" value="L-SERYL-TRNA(SEC) SELENIUM TRANSFERASE"/>
    <property type="match status" value="1"/>
</dbReference>
<dbReference type="EMBL" id="WNKU01000033">
    <property type="protein sequence ID" value="MTV50720.1"/>
    <property type="molecule type" value="Genomic_DNA"/>
</dbReference>
<dbReference type="InterPro" id="IPR004534">
    <property type="entry name" value="SelA_trans"/>
</dbReference>
<comment type="subcellular location">
    <subcellularLocation>
        <location evidence="8">Cytoplasm</location>
    </subcellularLocation>
</comment>
<dbReference type="PANTHER" id="PTHR32328">
    <property type="entry name" value="L-SERYL-TRNA(SEC) SELENIUM TRANSFERASE"/>
    <property type="match status" value="1"/>
</dbReference>
<dbReference type="GO" id="GO:0001514">
    <property type="term" value="P:selenocysteine incorporation"/>
    <property type="evidence" value="ECO:0007669"/>
    <property type="project" value="UniProtKB-UniRule"/>
</dbReference>
<comment type="pathway">
    <text evidence="8">Aminoacyl-tRNA biosynthesis; selenocysteinyl-tRNA(Sec) biosynthesis; selenocysteinyl-tRNA(Sec) from L-seryl-tRNA(Sec) (bacterial route): step 1/1.</text>
</comment>
<dbReference type="GO" id="GO:0005737">
    <property type="term" value="C:cytoplasm"/>
    <property type="evidence" value="ECO:0007669"/>
    <property type="project" value="UniProtKB-SubCell"/>
</dbReference>
<evidence type="ECO:0000256" key="8">
    <source>
        <dbReference type="HAMAP-Rule" id="MF_00423"/>
    </source>
</evidence>
<name>A0A6I3SNV7_HELMO</name>
<keyword evidence="2 8" id="KW-0963">Cytoplasm</keyword>
<comment type="catalytic activity">
    <reaction evidence="8">
        <text>L-seryl-tRNA(Sec) + selenophosphate + H(+) = L-selenocysteinyl-tRNA(Sec) + phosphate</text>
        <dbReference type="Rhea" id="RHEA:22728"/>
        <dbReference type="Rhea" id="RHEA-COMP:9742"/>
        <dbReference type="Rhea" id="RHEA-COMP:9743"/>
        <dbReference type="ChEBI" id="CHEBI:15378"/>
        <dbReference type="ChEBI" id="CHEBI:16144"/>
        <dbReference type="ChEBI" id="CHEBI:43474"/>
        <dbReference type="ChEBI" id="CHEBI:78533"/>
        <dbReference type="ChEBI" id="CHEBI:78573"/>
        <dbReference type="EC" id="2.9.1.1"/>
    </reaction>
</comment>
<dbReference type="InterPro" id="IPR015421">
    <property type="entry name" value="PyrdxlP-dep_Trfase_major"/>
</dbReference>
<dbReference type="InterPro" id="IPR018319">
    <property type="entry name" value="SelA-like"/>
</dbReference>
<evidence type="ECO:0000256" key="4">
    <source>
        <dbReference type="ARBA" id="ARBA00022898"/>
    </source>
</evidence>
<dbReference type="Gene3D" id="3.40.640.10">
    <property type="entry name" value="Type I PLP-dependent aspartate aminotransferase-like (Major domain)"/>
    <property type="match status" value="1"/>
</dbReference>
<evidence type="ECO:0000256" key="7">
    <source>
        <dbReference type="ARBA" id="ARBA00044507"/>
    </source>
</evidence>
<keyword evidence="5 8" id="KW-0648">Protein biosynthesis</keyword>
<dbReference type="Gene3D" id="3.90.1150.180">
    <property type="match status" value="1"/>
</dbReference>
<keyword evidence="3 8" id="KW-0808">Transferase</keyword>
<dbReference type="AlphaFoldDB" id="A0A6I3SNV7"/>
<organism evidence="10 11">
    <name type="scientific">Heliobacterium mobile</name>
    <name type="common">Heliobacillus mobilis</name>
    <dbReference type="NCBI Taxonomy" id="28064"/>
    <lineage>
        <taxon>Bacteria</taxon>
        <taxon>Bacillati</taxon>
        <taxon>Bacillota</taxon>
        <taxon>Clostridia</taxon>
        <taxon>Eubacteriales</taxon>
        <taxon>Heliobacteriaceae</taxon>
        <taxon>Heliobacterium</taxon>
    </lineage>
</organism>
<evidence type="ECO:0000313" key="11">
    <source>
        <dbReference type="Proteomes" id="UP000430670"/>
    </source>
</evidence>
<dbReference type="GO" id="GO:0004125">
    <property type="term" value="F:L-seryl-tRNA(Sec) selenium transferase activity"/>
    <property type="evidence" value="ECO:0007669"/>
    <property type="project" value="UniProtKB-UniRule"/>
</dbReference>
<evidence type="ECO:0000256" key="3">
    <source>
        <dbReference type="ARBA" id="ARBA00022679"/>
    </source>
</evidence>
<feature type="modified residue" description="N6-(pyridoxal phosphate)lysine" evidence="8 9">
    <location>
        <position position="317"/>
    </location>
</feature>
<comment type="cofactor">
    <cofactor evidence="1 8 9">
        <name>pyridoxal 5'-phosphate</name>
        <dbReference type="ChEBI" id="CHEBI:597326"/>
    </cofactor>
</comment>
<gene>
    <name evidence="8" type="primary">selA</name>
    <name evidence="10" type="ORF">GJ688_17445</name>
</gene>
<reference evidence="10 11" key="1">
    <citation type="submission" date="2019-11" db="EMBL/GenBank/DDBJ databases">
        <title>Whole-genome sequence of a the green, strictly anaerobic photosynthetic bacterium Heliobacillus mobilis DSM 6151.</title>
        <authorList>
            <person name="Kyndt J.A."/>
            <person name="Meyer T.E."/>
        </authorList>
    </citation>
    <scope>NUCLEOTIDE SEQUENCE [LARGE SCALE GENOMIC DNA]</scope>
    <source>
        <strain evidence="10 11">DSM 6151</strain>
    </source>
</reference>
<dbReference type="OrthoDB" id="9787096at2"/>
<sequence length="497" mass="54570">MEILGIAAIRGGPVVSEPWKADWLRRIPAVNLIISCQELQEANQRYGHDRLVSAVQRHCHYLRTQILSAAHVEQIRPDDFAIKTICQHIVRILAEEIQPRLRPVINATGIILHTNLGRAPLAQEAIVAVEEVAKGYANLELDLETGKRGKRYDHLQELLCRITGAEDGLVVNNNAAAVLLVLSALARGRQVIVSRGELVEIGGGFRIPDVLEQSGAQLIEVGTTNKTRISDYEKAITPETAILLKVHPSNYRIIGFTESVNREDLVRLGRERGIPIVEDLGSGLLNGYDTSGVFFDEPTVQQVVRNGVDVVTFSGDKLLGGPQGGLIVGRRDLIAQIARHPLTRALRVDKLTLAALEATLQLYLHPDRVCEKVPIHRFINRKPDMISRQGQSFVDALQQSQAEITVQLLPSTSQIGGGALPEVELPSWSVVLTPKEGSAQTFAESLRQGRIPVMGRIQGEALWLDMRTLSTEEVAELGKLIIEAISKFKSSERGGSP</sequence>
<dbReference type="SUPFAM" id="SSF53383">
    <property type="entry name" value="PLP-dependent transferases"/>
    <property type="match status" value="1"/>
</dbReference>
<evidence type="ECO:0000313" key="10">
    <source>
        <dbReference type="EMBL" id="MTV50720.1"/>
    </source>
</evidence>
<comment type="caution">
    <text evidence="10">The sequence shown here is derived from an EMBL/GenBank/DDBJ whole genome shotgun (WGS) entry which is preliminary data.</text>
</comment>
<dbReference type="Pfam" id="PF03841">
    <property type="entry name" value="SelA"/>
    <property type="match status" value="1"/>
</dbReference>
<comment type="similarity">
    <text evidence="7 8">Belongs to the SelA family.</text>
</comment>
<dbReference type="GO" id="GO:0001717">
    <property type="term" value="P:conversion of seryl-tRNAsec to selenocys-tRNAsec"/>
    <property type="evidence" value="ECO:0007669"/>
    <property type="project" value="UniProtKB-UniRule"/>
</dbReference>
<evidence type="ECO:0000256" key="6">
    <source>
        <dbReference type="ARBA" id="ARBA00023266"/>
    </source>
</evidence>
<accession>A0A6I3SNV7</accession>
<dbReference type="UniPathway" id="UPA00906">
    <property type="reaction ID" value="UER00896"/>
</dbReference>
<dbReference type="InterPro" id="IPR015424">
    <property type="entry name" value="PyrdxlP-dep_Trfase"/>
</dbReference>